<protein>
    <submittedName>
        <fullName evidence="3">Ras-related protein rab-26</fullName>
    </submittedName>
</protein>
<dbReference type="Proteomes" id="UP001146793">
    <property type="component" value="Unassembled WGS sequence"/>
</dbReference>
<accession>A0AAV7Y3Z9</accession>
<organism evidence="3 4">
    <name type="scientific">Anaeramoeba flamelloides</name>
    <dbReference type="NCBI Taxonomy" id="1746091"/>
    <lineage>
        <taxon>Eukaryota</taxon>
        <taxon>Metamonada</taxon>
        <taxon>Anaeramoebidae</taxon>
        <taxon>Anaeramoeba</taxon>
    </lineage>
</organism>
<comment type="caution">
    <text evidence="3">The sequence shown here is derived from an EMBL/GenBank/DDBJ whole genome shotgun (WGS) entry which is preliminary data.</text>
</comment>
<evidence type="ECO:0000313" key="3">
    <source>
        <dbReference type="EMBL" id="KAJ3424508.1"/>
    </source>
</evidence>
<evidence type="ECO:0000256" key="2">
    <source>
        <dbReference type="ARBA" id="ARBA00023134"/>
    </source>
</evidence>
<dbReference type="AlphaFoldDB" id="A0AAV7Y3Z9"/>
<dbReference type="EMBL" id="JANTQA010000072">
    <property type="protein sequence ID" value="KAJ3424508.1"/>
    <property type="molecule type" value="Genomic_DNA"/>
</dbReference>
<dbReference type="SMART" id="SM00174">
    <property type="entry name" value="RHO"/>
    <property type="match status" value="1"/>
</dbReference>
<proteinExistence type="predicted"/>
<keyword evidence="2" id="KW-0342">GTP-binding</keyword>
<dbReference type="InterPro" id="IPR050227">
    <property type="entry name" value="Rab"/>
</dbReference>
<dbReference type="SMART" id="SM00175">
    <property type="entry name" value="RAB"/>
    <property type="match status" value="1"/>
</dbReference>
<evidence type="ECO:0000256" key="1">
    <source>
        <dbReference type="ARBA" id="ARBA00022741"/>
    </source>
</evidence>
<sequence>MSNLLVDLKVIIIGNSSVGKTCIFNRFINDTYKDNTSSDTAGQERFESITSVYYRNAKAAILCYVDLLEEEKTKKIPEEYLDKISKKFNIATHETSSKENIGINELFTKVVKDHIMESKNNNDISNMMNQFNPDYEIDVFDIKQKNQCC</sequence>
<dbReference type="InterPro" id="IPR001806">
    <property type="entry name" value="Small_GTPase"/>
</dbReference>
<dbReference type="Gene3D" id="3.40.50.300">
    <property type="entry name" value="P-loop containing nucleotide triphosphate hydrolases"/>
    <property type="match status" value="3"/>
</dbReference>
<dbReference type="Pfam" id="PF08477">
    <property type="entry name" value="Roc"/>
    <property type="match status" value="2"/>
</dbReference>
<name>A0AAV7Y3Z9_9EUKA</name>
<keyword evidence="1" id="KW-0547">Nucleotide-binding</keyword>
<dbReference type="PANTHER" id="PTHR47977">
    <property type="entry name" value="RAS-RELATED PROTEIN RAB"/>
    <property type="match status" value="1"/>
</dbReference>
<dbReference type="GO" id="GO:0005525">
    <property type="term" value="F:GTP binding"/>
    <property type="evidence" value="ECO:0007669"/>
    <property type="project" value="UniProtKB-KW"/>
</dbReference>
<evidence type="ECO:0000313" key="4">
    <source>
        <dbReference type="Proteomes" id="UP001146793"/>
    </source>
</evidence>
<dbReference type="SMART" id="SM00173">
    <property type="entry name" value="RAS"/>
    <property type="match status" value="1"/>
</dbReference>
<reference evidence="3" key="1">
    <citation type="submission" date="2022-08" db="EMBL/GenBank/DDBJ databases">
        <title>Novel sulphate-reducing endosymbionts in the free-living metamonad Anaeramoeba.</title>
        <authorList>
            <person name="Jerlstrom-Hultqvist J."/>
            <person name="Cepicka I."/>
            <person name="Gallot-Lavallee L."/>
            <person name="Salas-Leiva D."/>
            <person name="Curtis B.A."/>
            <person name="Zahonova K."/>
            <person name="Pipaliya S."/>
            <person name="Dacks J."/>
            <person name="Roger A.J."/>
        </authorList>
    </citation>
    <scope>NUCLEOTIDE SEQUENCE</scope>
    <source>
        <strain evidence="3">Busselton2</strain>
    </source>
</reference>
<gene>
    <name evidence="3" type="ORF">M0812_29230</name>
</gene>
<dbReference type="PROSITE" id="PS51419">
    <property type="entry name" value="RAB"/>
    <property type="match status" value="1"/>
</dbReference>
<dbReference type="CDD" id="cd00154">
    <property type="entry name" value="Rab"/>
    <property type="match status" value="1"/>
</dbReference>
<dbReference type="InterPro" id="IPR027417">
    <property type="entry name" value="P-loop_NTPase"/>
</dbReference>
<dbReference type="SUPFAM" id="SSF52540">
    <property type="entry name" value="P-loop containing nucleoside triphosphate hydrolases"/>
    <property type="match status" value="1"/>
</dbReference>
<dbReference type="GO" id="GO:0003924">
    <property type="term" value="F:GTPase activity"/>
    <property type="evidence" value="ECO:0007669"/>
    <property type="project" value="InterPro"/>
</dbReference>